<feature type="domain" description="MobA-like NTP transferase" evidence="1">
    <location>
        <begin position="4"/>
        <end position="167"/>
    </location>
</feature>
<sequence>MISAIILAAGESRRMGVKNKLLLPISGEVLISNFVKSVCASNVDEVVVVVGHEAEKIEDVLQGQPVRFVENLRYMEGMTSSIQTGIQAASAESEGLLICLADQPFIETSDFNRLIHEFTDLFDSESSLIIVPVFKGQRGNPVLFSSQFRDIILQHKGEGCRDIVLKHPECVREVEMGNDNVLQDVDTLEDYKMFCTD</sequence>
<dbReference type="Gene3D" id="3.90.550.10">
    <property type="entry name" value="Spore Coat Polysaccharide Biosynthesis Protein SpsA, Chain A"/>
    <property type="match status" value="1"/>
</dbReference>
<dbReference type="PANTHER" id="PTHR43777">
    <property type="entry name" value="MOLYBDENUM COFACTOR CYTIDYLYLTRANSFERASE"/>
    <property type="match status" value="1"/>
</dbReference>
<accession>A0A432GD31</accession>
<evidence type="ECO:0000313" key="2">
    <source>
        <dbReference type="EMBL" id="RTZ81445.1"/>
    </source>
</evidence>
<gene>
    <name evidence="2" type="ORF">DSY98_02640</name>
</gene>
<keyword evidence="2" id="KW-0808">Transferase</keyword>
<evidence type="ECO:0000259" key="1">
    <source>
        <dbReference type="Pfam" id="PF12804"/>
    </source>
</evidence>
<evidence type="ECO:0000313" key="3">
    <source>
        <dbReference type="Proteomes" id="UP000286732"/>
    </source>
</evidence>
<dbReference type="Proteomes" id="UP000286732">
    <property type="component" value="Unassembled WGS sequence"/>
</dbReference>
<dbReference type="CDD" id="cd04182">
    <property type="entry name" value="GT_2_like_f"/>
    <property type="match status" value="1"/>
</dbReference>
<name>A0A432GD31_9DELT</name>
<dbReference type="AlphaFoldDB" id="A0A432GD31"/>
<dbReference type="InterPro" id="IPR029044">
    <property type="entry name" value="Nucleotide-diphossugar_trans"/>
</dbReference>
<comment type="caution">
    <text evidence="2">The sequence shown here is derived from an EMBL/GenBank/DDBJ whole genome shotgun (WGS) entry which is preliminary data.</text>
</comment>
<reference evidence="2 3" key="1">
    <citation type="submission" date="2018-06" db="EMBL/GenBank/DDBJ databases">
        <title>Combined omics and stable isotope probing to characterize newly discovered Mariana Back-Arc vent microbial communities.</title>
        <authorList>
            <person name="Trembath-Reichert E."/>
            <person name="Huber J.A."/>
        </authorList>
    </citation>
    <scope>NUCLEOTIDE SEQUENCE [LARGE SCALE GENOMIC DNA]</scope>
    <source>
        <strain evidence="2">MAG 63_2</strain>
    </source>
</reference>
<organism evidence="2 3">
    <name type="scientific">SAR324 cluster bacterium</name>
    <dbReference type="NCBI Taxonomy" id="2024889"/>
    <lineage>
        <taxon>Bacteria</taxon>
        <taxon>Deltaproteobacteria</taxon>
        <taxon>SAR324 cluster</taxon>
    </lineage>
</organism>
<protein>
    <submittedName>
        <fullName evidence="2">Nucleotidyltransferase family protein</fullName>
    </submittedName>
</protein>
<dbReference type="SUPFAM" id="SSF53448">
    <property type="entry name" value="Nucleotide-diphospho-sugar transferases"/>
    <property type="match status" value="1"/>
</dbReference>
<dbReference type="EMBL" id="QNZM01000107">
    <property type="protein sequence ID" value="RTZ81445.1"/>
    <property type="molecule type" value="Genomic_DNA"/>
</dbReference>
<dbReference type="Pfam" id="PF12804">
    <property type="entry name" value="NTP_transf_3"/>
    <property type="match status" value="1"/>
</dbReference>
<dbReference type="PANTHER" id="PTHR43777:SF1">
    <property type="entry name" value="MOLYBDENUM COFACTOR CYTIDYLYLTRANSFERASE"/>
    <property type="match status" value="1"/>
</dbReference>
<dbReference type="InterPro" id="IPR025877">
    <property type="entry name" value="MobA-like_NTP_Trfase"/>
</dbReference>
<dbReference type="GO" id="GO:0016779">
    <property type="term" value="F:nucleotidyltransferase activity"/>
    <property type="evidence" value="ECO:0007669"/>
    <property type="project" value="UniProtKB-ARBA"/>
</dbReference>
<proteinExistence type="predicted"/>